<dbReference type="AlphaFoldDB" id="A0A0C9XZ78"/>
<gene>
    <name evidence="3" type="ORF">K443DRAFT_677145</name>
</gene>
<reference evidence="4" key="2">
    <citation type="submission" date="2015-01" db="EMBL/GenBank/DDBJ databases">
        <title>Evolutionary Origins and Diversification of the Mycorrhizal Mutualists.</title>
        <authorList>
            <consortium name="DOE Joint Genome Institute"/>
            <consortium name="Mycorrhizal Genomics Consortium"/>
            <person name="Kohler A."/>
            <person name="Kuo A."/>
            <person name="Nagy L.G."/>
            <person name="Floudas D."/>
            <person name="Copeland A."/>
            <person name="Barry K.W."/>
            <person name="Cichocki N."/>
            <person name="Veneault-Fourrey C."/>
            <person name="LaButti K."/>
            <person name="Lindquist E.A."/>
            <person name="Lipzen A."/>
            <person name="Lundell T."/>
            <person name="Morin E."/>
            <person name="Murat C."/>
            <person name="Riley R."/>
            <person name="Ohm R."/>
            <person name="Sun H."/>
            <person name="Tunlid A."/>
            <person name="Henrissat B."/>
            <person name="Grigoriev I.V."/>
            <person name="Hibbett D.S."/>
            <person name="Martin F."/>
        </authorList>
    </citation>
    <scope>NUCLEOTIDE SEQUENCE [LARGE SCALE GENOMIC DNA]</scope>
    <source>
        <strain evidence="4">LaAM-08-1</strain>
    </source>
</reference>
<organism evidence="3 4">
    <name type="scientific">Laccaria amethystina LaAM-08-1</name>
    <dbReference type="NCBI Taxonomy" id="1095629"/>
    <lineage>
        <taxon>Eukaryota</taxon>
        <taxon>Fungi</taxon>
        <taxon>Dikarya</taxon>
        <taxon>Basidiomycota</taxon>
        <taxon>Agaricomycotina</taxon>
        <taxon>Agaricomycetes</taxon>
        <taxon>Agaricomycetidae</taxon>
        <taxon>Agaricales</taxon>
        <taxon>Agaricineae</taxon>
        <taxon>Hydnangiaceae</taxon>
        <taxon>Laccaria</taxon>
    </lineage>
</organism>
<dbReference type="GO" id="GO:0070126">
    <property type="term" value="P:mitochondrial translational termination"/>
    <property type="evidence" value="ECO:0007669"/>
    <property type="project" value="TreeGrafter"/>
</dbReference>
<dbReference type="PANTHER" id="PTHR11075:SF54">
    <property type="entry name" value="LARGE RIBOSOMAL SUBUNIT PROTEIN ML62"/>
    <property type="match status" value="1"/>
</dbReference>
<reference evidence="3 4" key="1">
    <citation type="submission" date="2014-04" db="EMBL/GenBank/DDBJ databases">
        <authorList>
            <consortium name="DOE Joint Genome Institute"/>
            <person name="Kuo A."/>
            <person name="Kohler A."/>
            <person name="Nagy L.G."/>
            <person name="Floudas D."/>
            <person name="Copeland A."/>
            <person name="Barry K.W."/>
            <person name="Cichocki N."/>
            <person name="Veneault-Fourrey C."/>
            <person name="LaButti K."/>
            <person name="Lindquist E.A."/>
            <person name="Lipzen A."/>
            <person name="Lundell T."/>
            <person name="Morin E."/>
            <person name="Murat C."/>
            <person name="Sun H."/>
            <person name="Tunlid A."/>
            <person name="Henrissat B."/>
            <person name="Grigoriev I.V."/>
            <person name="Hibbett D.S."/>
            <person name="Martin F."/>
            <person name="Nordberg H.P."/>
            <person name="Cantor M.N."/>
            <person name="Hua S.X."/>
        </authorList>
    </citation>
    <scope>NUCLEOTIDE SEQUENCE [LARGE SCALE GENOMIC DNA]</scope>
    <source>
        <strain evidence="3 4">LaAM-08-1</strain>
    </source>
</reference>
<keyword evidence="4" id="KW-1185">Reference proteome</keyword>
<evidence type="ECO:0000259" key="2">
    <source>
        <dbReference type="Pfam" id="PF00472"/>
    </source>
</evidence>
<dbReference type="PANTHER" id="PTHR11075">
    <property type="entry name" value="PEPTIDE CHAIN RELEASE FACTOR"/>
    <property type="match status" value="1"/>
</dbReference>
<dbReference type="OrthoDB" id="270639at2759"/>
<feature type="domain" description="Prokaryotic-type class I peptide chain release factors" evidence="2">
    <location>
        <begin position="74"/>
        <end position="198"/>
    </location>
</feature>
<protein>
    <recommendedName>
        <fullName evidence="2">Prokaryotic-type class I peptide chain release factors domain-containing protein</fullName>
    </recommendedName>
</protein>
<dbReference type="InterPro" id="IPR052104">
    <property type="entry name" value="Mito_Release_Factor_mL62"/>
</dbReference>
<dbReference type="GO" id="GO:0005762">
    <property type="term" value="C:mitochondrial large ribosomal subunit"/>
    <property type="evidence" value="ECO:0007669"/>
    <property type="project" value="TreeGrafter"/>
</dbReference>
<dbReference type="STRING" id="1095629.A0A0C9XZ78"/>
<evidence type="ECO:0000313" key="3">
    <source>
        <dbReference type="EMBL" id="KIK02987.1"/>
    </source>
</evidence>
<dbReference type="HOGENOM" id="CLU_089470_0_1_1"/>
<dbReference type="Gene3D" id="3.30.160.20">
    <property type="match status" value="1"/>
</dbReference>
<dbReference type="InterPro" id="IPR000352">
    <property type="entry name" value="Pep_chain_release_fac_I"/>
</dbReference>
<sequence>MTSQVNVINTQFFSRYFEYRVPSLLRYSHHGATNSNIPIAPSLAELNSPQHMAEAHSWVEKFKAVSTLKRAGGVEMTFSRSSGPGGQNVNKVNTKATLRCSTNAPWIPGWARKELVKSSHYVASTHSILLTSTVHRSQSQNVEDCFTKLHSLILDASSAPIKKETTPEQKKKVEALIKADTMRRRAEKTHRSDVKKSRRGGDWF</sequence>
<dbReference type="EMBL" id="KN838585">
    <property type="protein sequence ID" value="KIK02987.1"/>
    <property type="molecule type" value="Genomic_DNA"/>
</dbReference>
<dbReference type="Proteomes" id="UP000054477">
    <property type="component" value="Unassembled WGS sequence"/>
</dbReference>
<proteinExistence type="predicted"/>
<evidence type="ECO:0000256" key="1">
    <source>
        <dbReference type="SAM" id="MobiDB-lite"/>
    </source>
</evidence>
<dbReference type="GO" id="GO:0004045">
    <property type="term" value="F:peptidyl-tRNA hydrolase activity"/>
    <property type="evidence" value="ECO:0007669"/>
    <property type="project" value="TreeGrafter"/>
</dbReference>
<name>A0A0C9XZ78_9AGAR</name>
<evidence type="ECO:0000313" key="4">
    <source>
        <dbReference type="Proteomes" id="UP000054477"/>
    </source>
</evidence>
<dbReference type="GO" id="GO:0016150">
    <property type="term" value="F:translation release factor activity, codon nonspecific"/>
    <property type="evidence" value="ECO:0007669"/>
    <property type="project" value="TreeGrafter"/>
</dbReference>
<accession>A0A0C9XZ78</accession>
<dbReference type="SUPFAM" id="SSF110916">
    <property type="entry name" value="Peptidyl-tRNA hydrolase domain-like"/>
    <property type="match status" value="1"/>
</dbReference>
<feature type="region of interest" description="Disordered" evidence="1">
    <location>
        <begin position="180"/>
        <end position="204"/>
    </location>
</feature>
<dbReference type="Pfam" id="PF00472">
    <property type="entry name" value="RF-1"/>
    <property type="match status" value="1"/>
</dbReference>